<proteinExistence type="predicted"/>
<feature type="region of interest" description="Disordered" evidence="1">
    <location>
        <begin position="1"/>
        <end position="20"/>
    </location>
</feature>
<protein>
    <submittedName>
        <fullName evidence="2">Uncharacterized protein</fullName>
    </submittedName>
</protein>
<dbReference type="RefSeq" id="WP_256255790.1">
    <property type="nucleotide sequence ID" value="NZ_FOVH01000024.1"/>
</dbReference>
<dbReference type="Proteomes" id="UP000183413">
    <property type="component" value="Unassembled WGS sequence"/>
</dbReference>
<accession>A0A1I5WN42</accession>
<reference evidence="2 3" key="1">
    <citation type="submission" date="2016-10" db="EMBL/GenBank/DDBJ databases">
        <authorList>
            <person name="de Groot N.N."/>
        </authorList>
    </citation>
    <scope>NUCLEOTIDE SEQUENCE [LARGE SCALE GENOMIC DNA]</scope>
    <source>
        <strain evidence="2 3">DSM 43067</strain>
    </source>
</reference>
<organism evidence="2 3">
    <name type="scientific">Actinomadura madurae</name>
    <dbReference type="NCBI Taxonomy" id="1993"/>
    <lineage>
        <taxon>Bacteria</taxon>
        <taxon>Bacillati</taxon>
        <taxon>Actinomycetota</taxon>
        <taxon>Actinomycetes</taxon>
        <taxon>Streptosporangiales</taxon>
        <taxon>Thermomonosporaceae</taxon>
        <taxon>Actinomadura</taxon>
    </lineage>
</organism>
<dbReference type="InParanoid" id="A0A1I5WN42"/>
<dbReference type="AlphaFoldDB" id="A0A1I5WN42"/>
<evidence type="ECO:0000313" key="2">
    <source>
        <dbReference type="EMBL" id="SFQ21119.1"/>
    </source>
</evidence>
<name>A0A1I5WN42_9ACTN</name>
<evidence type="ECO:0000313" key="3">
    <source>
        <dbReference type="Proteomes" id="UP000183413"/>
    </source>
</evidence>
<evidence type="ECO:0000256" key="1">
    <source>
        <dbReference type="SAM" id="MobiDB-lite"/>
    </source>
</evidence>
<sequence length="43" mass="4536">MSTGASLVMTGDDEGEADDGTKILVKRGTLPEPGERPWHVNPA</sequence>
<gene>
    <name evidence="2" type="ORF">SAMN04489713_12447</name>
</gene>
<dbReference type="EMBL" id="FOVH01000024">
    <property type="protein sequence ID" value="SFQ21119.1"/>
    <property type="molecule type" value="Genomic_DNA"/>
</dbReference>
<keyword evidence="3" id="KW-1185">Reference proteome</keyword>